<dbReference type="PROSITE" id="PS52016">
    <property type="entry name" value="TONB_DEPENDENT_REC_3"/>
    <property type="match status" value="1"/>
</dbReference>
<dbReference type="SUPFAM" id="SSF56935">
    <property type="entry name" value="Porins"/>
    <property type="match status" value="1"/>
</dbReference>
<keyword evidence="1" id="KW-1134">Transmembrane beta strand</keyword>
<dbReference type="Pfam" id="PF13715">
    <property type="entry name" value="CarbopepD_reg_2"/>
    <property type="match status" value="1"/>
</dbReference>
<organism evidence="3 4">
    <name type="scientific">Niastella soli</name>
    <dbReference type="NCBI Taxonomy" id="2821487"/>
    <lineage>
        <taxon>Bacteria</taxon>
        <taxon>Pseudomonadati</taxon>
        <taxon>Bacteroidota</taxon>
        <taxon>Chitinophagia</taxon>
        <taxon>Chitinophagales</taxon>
        <taxon>Chitinophagaceae</taxon>
        <taxon>Niastella</taxon>
    </lineage>
</organism>
<dbReference type="InterPro" id="IPR023997">
    <property type="entry name" value="TonB-dep_OMP_SusC/RagA_CS"/>
</dbReference>
<dbReference type="EMBL" id="JAGHKO010000004">
    <property type="protein sequence ID" value="MBO9202372.1"/>
    <property type="molecule type" value="Genomic_DNA"/>
</dbReference>
<accession>A0ABS3YWS6</accession>
<dbReference type="InterPro" id="IPR023996">
    <property type="entry name" value="TonB-dep_OMP_SusC/RagA"/>
</dbReference>
<name>A0ABS3YWS6_9BACT</name>
<keyword evidence="3" id="KW-0675">Receptor</keyword>
<evidence type="ECO:0000256" key="1">
    <source>
        <dbReference type="PROSITE-ProRule" id="PRU01360"/>
    </source>
</evidence>
<reference evidence="3 4" key="1">
    <citation type="submission" date="2021-03" db="EMBL/GenBank/DDBJ databases">
        <title>Assistant Professor.</title>
        <authorList>
            <person name="Huq M.A."/>
        </authorList>
    </citation>
    <scope>NUCLEOTIDE SEQUENCE [LARGE SCALE GENOMIC DNA]</scope>
    <source>
        <strain evidence="3 4">MAH-29</strain>
    </source>
</reference>
<evidence type="ECO:0000313" key="4">
    <source>
        <dbReference type="Proteomes" id="UP000677244"/>
    </source>
</evidence>
<comment type="similarity">
    <text evidence="1">Belongs to the TonB-dependent receptor family.</text>
</comment>
<sequence length="1071" mass="118348">MIKRFACCMWRCTAFAHQSCYLILFTLFTGFLLLSVDSFAQADGPISGTVLDSAHKEVLAGVSVQIRGTRQGTSTDSKGRFTLDIPGDQVTLDISFVGYKQVQVTAHKGRPVTVLLPLAEDSTADVVVVAYGKQKKQSMVASITTINPKELRGATSNLTSMLAGRVSGMIAYQQSGEPGADNASFFIRGVGSFGAGKVDPLILIDGMESSTNDLARLQPDDISGFSVLKDAAASSLYGARGANGVILVTTKSGAEGKARFGVRLDMPVSTNTRNFKFADNITYMKLANEAVLTRDPLGVLPYTQNKIDHTEAGDDPLRYPNNNWINALIKDYTINNKTDMNVSGGGKTAQYYIAGTYNIDRGILRTVSNSSFNSNIKMGNYSVRSNININITPTTKAVVRTYAQFDDYNGPIGYRDEEGNWVNGGKAVFNSAIWSNPVMFPSVYPSSFAPYLQHPIFGNSFIGNTTSLYNNPYASMVSGFQQYSSSTVNAQLELNQSLNFVTPGLATRFMAYTQRYAFFNVNRRYSPFYYTLMPDANGKLNVLTPLNPGQGTEYLNYNPGDRLLNTTTYAQIATDYSRTFGDKHAVTGMLIGILRNFLTANGGDLQNSLPARNLGLSGRFTYAYENRYLAELNFGYNGSERFAASHRYGFFPSAGLGWIVSNEKFFEPLQSVITNLKFRGTYGLVGNDQIGYAWDRFFYLSNVNPNSGDNSYHFGVNQTRFIPGYAIYRYANSDITWEKAKTANYGMDLNFRNGIGVVVDGFHSIRSNILMGRYTIPTTMGLEAGIQANVGEAESQGVDVAVNYTKDLNKSMWVQTRANFTYATSKFRINEEPKYPAELQYLSRVGRSLKQEYGLVAERLFVDDAEARKSPVQSFGGNPPMGGDIKYRDINGDGQITSLDAVPLGHPTVPEITYGFGISFGYKGFDLNTFFQGNARVSFFINPYNVAPFVLNGGSQNGLLTAIADSHWSEEKQDLHAFWPRLDGQFNDNNSQNSNWWLRNGAFLRLKTVEIGYAVPRKLLNRIGFHNLRIYANGQNLFAFSKFKLWDPEMGGKGLGYPVQAVYNLGINFGF</sequence>
<gene>
    <name evidence="3" type="ORF">J7I42_18950</name>
</gene>
<dbReference type="RefSeq" id="WP_209140418.1">
    <property type="nucleotide sequence ID" value="NZ_JAGHKO010000004.1"/>
</dbReference>
<evidence type="ECO:0000259" key="2">
    <source>
        <dbReference type="Pfam" id="PF07715"/>
    </source>
</evidence>
<keyword evidence="1" id="KW-0998">Cell outer membrane</keyword>
<dbReference type="NCBIfam" id="TIGR04056">
    <property type="entry name" value="OMP_RagA_SusC"/>
    <property type="match status" value="1"/>
</dbReference>
<keyword evidence="1" id="KW-0813">Transport</keyword>
<evidence type="ECO:0000313" key="3">
    <source>
        <dbReference type="EMBL" id="MBO9202372.1"/>
    </source>
</evidence>
<dbReference type="Gene3D" id="2.170.130.10">
    <property type="entry name" value="TonB-dependent receptor, plug domain"/>
    <property type="match status" value="1"/>
</dbReference>
<keyword evidence="1" id="KW-0812">Transmembrane</keyword>
<comment type="caution">
    <text evidence="3">The sequence shown here is derived from an EMBL/GenBank/DDBJ whole genome shotgun (WGS) entry which is preliminary data.</text>
</comment>
<keyword evidence="1" id="KW-0472">Membrane</keyword>
<proteinExistence type="inferred from homology"/>
<dbReference type="Proteomes" id="UP000677244">
    <property type="component" value="Unassembled WGS sequence"/>
</dbReference>
<feature type="domain" description="TonB-dependent receptor plug" evidence="2">
    <location>
        <begin position="136"/>
        <end position="245"/>
    </location>
</feature>
<dbReference type="Gene3D" id="2.60.40.1120">
    <property type="entry name" value="Carboxypeptidase-like, regulatory domain"/>
    <property type="match status" value="1"/>
</dbReference>
<keyword evidence="4" id="KW-1185">Reference proteome</keyword>
<comment type="subcellular location">
    <subcellularLocation>
        <location evidence="1">Cell outer membrane</location>
        <topology evidence="1">Multi-pass membrane protein</topology>
    </subcellularLocation>
</comment>
<dbReference type="InterPro" id="IPR008969">
    <property type="entry name" value="CarboxyPept-like_regulatory"/>
</dbReference>
<dbReference type="InterPro" id="IPR039426">
    <property type="entry name" value="TonB-dep_rcpt-like"/>
</dbReference>
<protein>
    <submittedName>
        <fullName evidence="3">TonB-dependent receptor</fullName>
    </submittedName>
</protein>
<dbReference type="SUPFAM" id="SSF49464">
    <property type="entry name" value="Carboxypeptidase regulatory domain-like"/>
    <property type="match status" value="1"/>
</dbReference>
<dbReference type="NCBIfam" id="TIGR04057">
    <property type="entry name" value="SusC_RagA_signa"/>
    <property type="match status" value="1"/>
</dbReference>
<dbReference type="InterPro" id="IPR012910">
    <property type="entry name" value="Plug_dom"/>
</dbReference>
<dbReference type="InterPro" id="IPR037066">
    <property type="entry name" value="Plug_dom_sf"/>
</dbReference>
<dbReference type="Pfam" id="PF07715">
    <property type="entry name" value="Plug"/>
    <property type="match status" value="1"/>
</dbReference>